<gene>
    <name evidence="2" type="ORF">SAMN02949497_4083</name>
</gene>
<feature type="chain" id="PRO_5013029033" evidence="1">
    <location>
        <begin position="28"/>
        <end position="265"/>
    </location>
</feature>
<keyword evidence="1" id="KW-0732">Signal</keyword>
<dbReference type="Proteomes" id="UP000192923">
    <property type="component" value="Unassembled WGS sequence"/>
</dbReference>
<evidence type="ECO:0000313" key="3">
    <source>
        <dbReference type="Proteomes" id="UP000192923"/>
    </source>
</evidence>
<protein>
    <submittedName>
        <fullName evidence="2">Uncharacterized protein</fullName>
    </submittedName>
</protein>
<feature type="signal peptide" evidence="1">
    <location>
        <begin position="1"/>
        <end position="27"/>
    </location>
</feature>
<dbReference type="EMBL" id="FXAM01000001">
    <property type="protein sequence ID" value="SMF96677.1"/>
    <property type="molecule type" value="Genomic_DNA"/>
</dbReference>
<name>A0A1Y6D219_9GAMM</name>
<organism evidence="2 3">
    <name type="scientific">Methylomagnum ishizawai</name>
    <dbReference type="NCBI Taxonomy" id="1760988"/>
    <lineage>
        <taxon>Bacteria</taxon>
        <taxon>Pseudomonadati</taxon>
        <taxon>Pseudomonadota</taxon>
        <taxon>Gammaproteobacteria</taxon>
        <taxon>Methylococcales</taxon>
        <taxon>Methylococcaceae</taxon>
        <taxon>Methylomagnum</taxon>
    </lineage>
</organism>
<evidence type="ECO:0000313" key="2">
    <source>
        <dbReference type="EMBL" id="SMF96677.1"/>
    </source>
</evidence>
<evidence type="ECO:0000256" key="1">
    <source>
        <dbReference type="SAM" id="SignalP"/>
    </source>
</evidence>
<sequence length="265" mass="27884">MNSKSLKTLAIGSLTTVLGLAAHPAAAHTTIRDAATEGVTAYNALQIGHTCELESGKKIPVIAQSVVFPTASPTVTQVLVTDATTTPVTTQTTATTLDAEITDSLGLAAKASLVQDRNIFKKQNLTLDSNGNVIGFYATNGNLQTDLRGLVPFRFTPISFKSTSCAKRMLVKIAVADICKKTFPPKAGTANLWIPATTSKFTDANIDGIGSPATLTINRDLTKNPLPADCPVNANADGSTTPGYDVVVTPSTQDVDDHLPFKGWR</sequence>
<reference evidence="2 3" key="1">
    <citation type="submission" date="2016-12" db="EMBL/GenBank/DDBJ databases">
        <authorList>
            <person name="Song W.-J."/>
            <person name="Kurnit D.M."/>
        </authorList>
    </citation>
    <scope>NUCLEOTIDE SEQUENCE [LARGE SCALE GENOMIC DNA]</scope>
    <source>
        <strain evidence="2 3">175</strain>
    </source>
</reference>
<dbReference type="AlphaFoldDB" id="A0A1Y6D219"/>
<accession>A0A1Y6D219</accession>
<proteinExistence type="predicted"/>
<keyword evidence="3" id="KW-1185">Reference proteome</keyword>